<proteinExistence type="predicted"/>
<evidence type="ECO:0000313" key="1">
    <source>
        <dbReference type="EMBL" id="CAD14514.1"/>
    </source>
</evidence>
<dbReference type="eggNOG" id="COG2041">
    <property type="taxonomic scope" value="Bacteria"/>
</dbReference>
<evidence type="ECO:0000313" key="2">
    <source>
        <dbReference type="Proteomes" id="UP000001436"/>
    </source>
</evidence>
<gene>
    <name evidence="1" type="primary">sorAb</name>
    <name evidence="1" type="ordered locus">RSc0812</name>
</gene>
<keyword evidence="2" id="KW-1185">Reference proteome</keyword>
<reference evidence="1 2" key="1">
    <citation type="journal article" date="2002" name="Nature">
        <title>Genome sequence of the plant pathogen Ralstonia solanacearum.</title>
        <authorList>
            <person name="Salanoubat M."/>
            <person name="Genin S."/>
            <person name="Artiguenave F."/>
            <person name="Gouzy J."/>
            <person name="Mangenot S."/>
            <person name="Arlat M."/>
            <person name="Billault A."/>
            <person name="Brottier P."/>
            <person name="Camus J.C."/>
            <person name="Cattolico L."/>
            <person name="Chandler M."/>
            <person name="Choisne N."/>
            <person name="Claudel-Renard C."/>
            <person name="Cunnac S."/>
            <person name="Demange N."/>
            <person name="Gaspin C."/>
            <person name="Lavie M."/>
            <person name="Moisan A."/>
            <person name="Robert C."/>
            <person name="Saurin W."/>
            <person name="Schiex T."/>
            <person name="Siguier P."/>
            <person name="Thebault P."/>
            <person name="Whalen M."/>
            <person name="Wincker P."/>
            <person name="Levy M."/>
            <person name="Weissenbach J."/>
            <person name="Boucher C.A."/>
        </authorList>
    </citation>
    <scope>NUCLEOTIDE SEQUENCE [LARGE SCALE GENOMIC DNA]</scope>
    <source>
        <strain evidence="2">ATCC BAA-1114 / GMI1000</strain>
    </source>
</reference>
<name>Q8Y178_RALN1</name>
<dbReference type="SUPFAM" id="SSF81296">
    <property type="entry name" value="E set domains"/>
    <property type="match status" value="1"/>
</dbReference>
<protein>
    <submittedName>
        <fullName evidence="1">Probable sulfite:cytochrome c oxidoreductase (Subunit a) oxidoreductase protein</fullName>
        <ecNumber evidence="1">1.8.2.1</ecNumber>
    </submittedName>
</protein>
<dbReference type="GO" id="GO:0050310">
    <property type="term" value="F:sulfite dehydrogenase activity"/>
    <property type="evidence" value="ECO:0007669"/>
    <property type="project" value="UniProtKB-EC"/>
</dbReference>
<dbReference type="EMBL" id="AL646052">
    <property type="protein sequence ID" value="CAD14514.1"/>
    <property type="molecule type" value="Genomic_DNA"/>
</dbReference>
<dbReference type="InterPro" id="IPR014756">
    <property type="entry name" value="Ig_E-set"/>
</dbReference>
<accession>Q8Y178</accession>
<dbReference type="STRING" id="267608.RSc0812"/>
<dbReference type="AlphaFoldDB" id="Q8Y178"/>
<dbReference type="EC" id="1.8.2.1" evidence="1"/>
<dbReference type="Proteomes" id="UP000001436">
    <property type="component" value="Chromosome"/>
</dbReference>
<dbReference type="EnsemblBacteria" id="CAD14514">
    <property type="protein sequence ID" value="CAD14514"/>
    <property type="gene ID" value="RSc0812"/>
</dbReference>
<dbReference type="KEGG" id="rso:RSc0812"/>
<dbReference type="HOGENOM" id="CLU_3366851_0_0_4"/>
<organism evidence="1 2">
    <name type="scientific">Ralstonia nicotianae (strain ATCC BAA-1114 / GMI1000)</name>
    <name type="common">Ralstonia solanacearum</name>
    <dbReference type="NCBI Taxonomy" id="267608"/>
    <lineage>
        <taxon>Bacteria</taxon>
        <taxon>Pseudomonadati</taxon>
        <taxon>Pseudomonadota</taxon>
        <taxon>Betaproteobacteria</taxon>
        <taxon>Burkholderiales</taxon>
        <taxon>Burkholderiaceae</taxon>
        <taxon>Ralstonia</taxon>
        <taxon>Ralstonia solanacearum species complex</taxon>
    </lineage>
</organism>
<keyword evidence="1" id="KW-0560">Oxidoreductase</keyword>
<sequence>MRAVNRIGQSQPLTALWNPAGYMRNVVETTRVTAA</sequence>